<dbReference type="EMBL" id="JACGWZ010000001">
    <property type="protein sequence ID" value="MBA8824131.1"/>
    <property type="molecule type" value="Genomic_DNA"/>
</dbReference>
<evidence type="ECO:0000256" key="1">
    <source>
        <dbReference type="ARBA" id="ARBA00001968"/>
    </source>
</evidence>
<keyword evidence="6" id="KW-1185">Reference proteome</keyword>
<dbReference type="AlphaFoldDB" id="A0A839DY31"/>
<evidence type="ECO:0000313" key="6">
    <source>
        <dbReference type="Proteomes" id="UP000569329"/>
    </source>
</evidence>
<dbReference type="GO" id="GO:0046872">
    <property type="term" value="F:metal ion binding"/>
    <property type="evidence" value="ECO:0007669"/>
    <property type="project" value="UniProtKB-KW"/>
</dbReference>
<comment type="caution">
    <text evidence="5">The sequence shown here is derived from an EMBL/GenBank/DDBJ whole genome shotgun (WGS) entry which is preliminary data.</text>
</comment>
<evidence type="ECO:0000313" key="5">
    <source>
        <dbReference type="EMBL" id="MBA8824131.1"/>
    </source>
</evidence>
<dbReference type="Pfam" id="PF13359">
    <property type="entry name" value="DDE_Tnp_4"/>
    <property type="match status" value="1"/>
</dbReference>
<organism evidence="5 6">
    <name type="scientific">Halosaccharopolyspora lacisalsi</name>
    <dbReference type="NCBI Taxonomy" id="1000566"/>
    <lineage>
        <taxon>Bacteria</taxon>
        <taxon>Bacillati</taxon>
        <taxon>Actinomycetota</taxon>
        <taxon>Actinomycetes</taxon>
        <taxon>Pseudonocardiales</taxon>
        <taxon>Pseudonocardiaceae</taxon>
        <taxon>Halosaccharopolyspora</taxon>
    </lineage>
</organism>
<name>A0A839DY31_9PSEU</name>
<sequence length="59" mass="6489">MTDLDGRRRYVSTPADGKTHDAEALRASGILDHLPPDDLLDDKGYVGLDMLTPTKNRPP</sequence>
<gene>
    <name evidence="5" type="ORF">FHX42_001460</name>
</gene>
<protein>
    <recommendedName>
        <fullName evidence="4">DDE Tnp4 domain-containing protein</fullName>
    </recommendedName>
</protein>
<reference evidence="5 6" key="1">
    <citation type="submission" date="2020-07" db="EMBL/GenBank/DDBJ databases">
        <title>Sequencing the genomes of 1000 actinobacteria strains.</title>
        <authorList>
            <person name="Klenk H.-P."/>
        </authorList>
    </citation>
    <scope>NUCLEOTIDE SEQUENCE [LARGE SCALE GENOMIC DNA]</scope>
    <source>
        <strain evidence="5 6">DSM 45975</strain>
    </source>
</reference>
<keyword evidence="2" id="KW-0479">Metal-binding</keyword>
<feature type="domain" description="DDE Tnp4" evidence="4">
    <location>
        <begin position="2"/>
        <end position="56"/>
    </location>
</feature>
<accession>A0A839DY31</accession>
<evidence type="ECO:0000256" key="3">
    <source>
        <dbReference type="SAM" id="MobiDB-lite"/>
    </source>
</evidence>
<proteinExistence type="predicted"/>
<dbReference type="InterPro" id="IPR027806">
    <property type="entry name" value="HARBI1_dom"/>
</dbReference>
<comment type="cofactor">
    <cofactor evidence="1">
        <name>a divalent metal cation</name>
        <dbReference type="ChEBI" id="CHEBI:60240"/>
    </cofactor>
</comment>
<evidence type="ECO:0000259" key="4">
    <source>
        <dbReference type="Pfam" id="PF13359"/>
    </source>
</evidence>
<feature type="region of interest" description="Disordered" evidence="3">
    <location>
        <begin position="1"/>
        <end position="21"/>
    </location>
</feature>
<dbReference type="Proteomes" id="UP000569329">
    <property type="component" value="Unassembled WGS sequence"/>
</dbReference>
<evidence type="ECO:0000256" key="2">
    <source>
        <dbReference type="ARBA" id="ARBA00022723"/>
    </source>
</evidence>